<evidence type="ECO:0000256" key="1">
    <source>
        <dbReference type="ARBA" id="ARBA00022729"/>
    </source>
</evidence>
<dbReference type="SUPFAM" id="SSF51445">
    <property type="entry name" value="(Trans)glycosidases"/>
    <property type="match status" value="1"/>
</dbReference>
<gene>
    <name evidence="3" type="primary">yngK</name>
    <name evidence="3" type="ORF">GCM10011396_04430</name>
</gene>
<organism evidence="3 4">
    <name type="scientific">Undibacterium terreum</name>
    <dbReference type="NCBI Taxonomy" id="1224302"/>
    <lineage>
        <taxon>Bacteria</taxon>
        <taxon>Pseudomonadati</taxon>
        <taxon>Pseudomonadota</taxon>
        <taxon>Betaproteobacteria</taxon>
        <taxon>Burkholderiales</taxon>
        <taxon>Oxalobacteraceae</taxon>
        <taxon>Undibacterium</taxon>
    </lineage>
</organism>
<dbReference type="EMBL" id="BMED01000001">
    <property type="protein sequence ID" value="GGC60619.1"/>
    <property type="molecule type" value="Genomic_DNA"/>
</dbReference>
<dbReference type="PROSITE" id="PS51257">
    <property type="entry name" value="PROKAR_LIPOPROTEIN"/>
    <property type="match status" value="1"/>
</dbReference>
<dbReference type="RefSeq" id="WP_188564350.1">
    <property type="nucleotide sequence ID" value="NZ_BMED01000001.1"/>
</dbReference>
<dbReference type="InterPro" id="IPR003790">
    <property type="entry name" value="GHL10"/>
</dbReference>
<dbReference type="Pfam" id="PF02638">
    <property type="entry name" value="GHL10"/>
    <property type="match status" value="1"/>
</dbReference>
<evidence type="ECO:0000259" key="2">
    <source>
        <dbReference type="Pfam" id="PF02638"/>
    </source>
</evidence>
<name>A0A916XB78_9BURK</name>
<dbReference type="AlphaFoldDB" id="A0A916XB78"/>
<dbReference type="Proteomes" id="UP000637423">
    <property type="component" value="Unassembled WGS sequence"/>
</dbReference>
<dbReference type="InterPro" id="IPR017853">
    <property type="entry name" value="GH"/>
</dbReference>
<accession>A0A916XB78</accession>
<dbReference type="InterPro" id="IPR052177">
    <property type="entry name" value="Divisome_Glycosyl_Hydrolase"/>
</dbReference>
<reference evidence="3" key="1">
    <citation type="journal article" date="2014" name="Int. J. Syst. Evol. Microbiol.">
        <title>Complete genome sequence of Corynebacterium casei LMG S-19264T (=DSM 44701T), isolated from a smear-ripened cheese.</title>
        <authorList>
            <consortium name="US DOE Joint Genome Institute (JGI-PGF)"/>
            <person name="Walter F."/>
            <person name="Albersmeier A."/>
            <person name="Kalinowski J."/>
            <person name="Ruckert C."/>
        </authorList>
    </citation>
    <scope>NUCLEOTIDE SEQUENCE</scope>
    <source>
        <strain evidence="3">CGMCC 1.10998</strain>
    </source>
</reference>
<dbReference type="Gene3D" id="3.20.20.80">
    <property type="entry name" value="Glycosidases"/>
    <property type="match status" value="1"/>
</dbReference>
<keyword evidence="1" id="KW-0732">Signal</keyword>
<evidence type="ECO:0000313" key="3">
    <source>
        <dbReference type="EMBL" id="GGC60619.1"/>
    </source>
</evidence>
<reference evidence="3" key="2">
    <citation type="submission" date="2020-09" db="EMBL/GenBank/DDBJ databases">
        <authorList>
            <person name="Sun Q."/>
            <person name="Zhou Y."/>
        </authorList>
    </citation>
    <scope>NUCLEOTIDE SEQUENCE</scope>
    <source>
        <strain evidence="3">CGMCC 1.10998</strain>
    </source>
</reference>
<feature type="domain" description="Glycosyl hydrolase-like 10" evidence="2">
    <location>
        <begin position="78"/>
        <end position="393"/>
    </location>
</feature>
<proteinExistence type="predicted"/>
<dbReference type="PANTHER" id="PTHR43405">
    <property type="entry name" value="GLYCOSYL HYDROLASE DIGH"/>
    <property type="match status" value="1"/>
</dbReference>
<protein>
    <submittedName>
        <fullName evidence="3">UPF0748 protein YngK</fullName>
    </submittedName>
</protein>
<sequence>MNEKLTRKNLLPNTAAALRLGLFALILALFGGCAGDKVPQPAPKPAPVVTAAGSASTVTAAPAPPVFDPHKPPPAPREFRAAWVASVGNIDWPSRKDLSVAQQQAEIIAILDTAKSMRLNAIVLQVRPAADALYPSSLEPWSEYLTGEQGRPPKPFYDPLKMWIDEAHQRGLELHAWFNPYRARTLATAKSAAHAGHVSKQQPAIVKLYGDMQWMDPGEPQAAKQTLAVIADVLRRYDVDGIHIDDYFYPYPINDTKGKELDFPDDASWQHYLKEGGKLARADWRRQNVDKLIEQLHTLIHKEKIWVKFGISPFGIGRPDRLPPGIAGFSQYDKLYADVELWLQNGWLDYLAPQLYWPIDQAPQAYKTLLDYWVAQNTLGRHIWAGLYTGRITDSEQSWQPQEILNQISATREKPGAGGNLHFSMTALMQDRKGIRDLLQRGPYQQAALVPATPWLGSAAPTVPVLVLDRENKSANTAPTASLSAQADANTVSLAIWKRYGKQWYFSVQTAANPKISIADDPAYGALQEIQVSAVDRLGNESARASHEFR</sequence>
<evidence type="ECO:0000313" key="4">
    <source>
        <dbReference type="Proteomes" id="UP000637423"/>
    </source>
</evidence>
<dbReference type="PANTHER" id="PTHR43405:SF1">
    <property type="entry name" value="GLYCOSYL HYDROLASE DIGH"/>
    <property type="match status" value="1"/>
</dbReference>
<keyword evidence="4" id="KW-1185">Reference proteome</keyword>
<comment type="caution">
    <text evidence="3">The sequence shown here is derived from an EMBL/GenBank/DDBJ whole genome shotgun (WGS) entry which is preliminary data.</text>
</comment>